<keyword evidence="3" id="KW-1185">Reference proteome</keyword>
<reference evidence="2" key="1">
    <citation type="submission" date="2021-09" db="EMBL/GenBank/DDBJ databases">
        <title>The genome of Mauremys mutica provides insights into the evolution of semi-aquatic lifestyle.</title>
        <authorList>
            <person name="Gong S."/>
            <person name="Gao Y."/>
        </authorList>
    </citation>
    <scope>NUCLEOTIDE SEQUENCE</scope>
    <source>
        <strain evidence="2">MM-2020</strain>
        <tissue evidence="2">Muscle</tissue>
    </source>
</reference>
<proteinExistence type="predicted"/>
<evidence type="ECO:0000256" key="1">
    <source>
        <dbReference type="SAM" id="Phobius"/>
    </source>
</evidence>
<comment type="caution">
    <text evidence="2">The sequence shown here is derived from an EMBL/GenBank/DDBJ whole genome shotgun (WGS) entry which is preliminary data.</text>
</comment>
<keyword evidence="1" id="KW-0472">Membrane</keyword>
<gene>
    <name evidence="2" type="ORF">KIL84_008644</name>
</gene>
<evidence type="ECO:0000313" key="3">
    <source>
        <dbReference type="Proteomes" id="UP000827986"/>
    </source>
</evidence>
<dbReference type="Proteomes" id="UP000827986">
    <property type="component" value="Unassembled WGS sequence"/>
</dbReference>
<evidence type="ECO:0000313" key="2">
    <source>
        <dbReference type="EMBL" id="KAH1174653.1"/>
    </source>
</evidence>
<accession>A0A9D3X866</accession>
<organism evidence="2 3">
    <name type="scientific">Mauremys mutica</name>
    <name type="common">yellowpond turtle</name>
    <dbReference type="NCBI Taxonomy" id="74926"/>
    <lineage>
        <taxon>Eukaryota</taxon>
        <taxon>Metazoa</taxon>
        <taxon>Chordata</taxon>
        <taxon>Craniata</taxon>
        <taxon>Vertebrata</taxon>
        <taxon>Euteleostomi</taxon>
        <taxon>Archelosauria</taxon>
        <taxon>Testudinata</taxon>
        <taxon>Testudines</taxon>
        <taxon>Cryptodira</taxon>
        <taxon>Durocryptodira</taxon>
        <taxon>Testudinoidea</taxon>
        <taxon>Geoemydidae</taxon>
        <taxon>Geoemydinae</taxon>
        <taxon>Mauremys</taxon>
    </lineage>
</organism>
<feature type="transmembrane region" description="Helical" evidence="1">
    <location>
        <begin position="6"/>
        <end position="23"/>
    </location>
</feature>
<dbReference type="EMBL" id="JAHDVG010000479">
    <property type="protein sequence ID" value="KAH1174653.1"/>
    <property type="molecule type" value="Genomic_DNA"/>
</dbReference>
<sequence length="99" mass="11702">MIVNYVLLFFALYYAIQICGYLIKIRMTLKGKYLSYILCASNFTATYFVYKVALNVKPGEKSQFLWIKDHFLLENKSQSARFLMLRLQSEALKMLLLKR</sequence>
<keyword evidence="1" id="KW-1133">Transmembrane helix</keyword>
<name>A0A9D3X866_9SAUR</name>
<dbReference type="AlphaFoldDB" id="A0A9D3X866"/>
<protein>
    <submittedName>
        <fullName evidence="2">Uncharacterized protein</fullName>
    </submittedName>
</protein>
<keyword evidence="1" id="KW-0812">Transmembrane</keyword>